<dbReference type="RefSeq" id="WP_316434671.1">
    <property type="nucleotide sequence ID" value="NZ_CP053586.1"/>
</dbReference>
<accession>A0AA96WD77</accession>
<proteinExistence type="predicted"/>
<sequence length="142" mass="16169">MNSILTEWVALDTNQFIFALCQDPAYPACEVLLFDQLHKLNIYMPLQVLIELQRNLTSDEMRGIFLALNRAKAIRWDYVPASLEAIARWRSQGAKKGDAVIVAHLEAASIKYLVSENRHFLKEVANLPFQVLSSVDIVQILQ</sequence>
<reference evidence="1" key="1">
    <citation type="submission" date="2020-05" db="EMBL/GenBank/DDBJ databases">
        <authorList>
            <person name="Zhu T."/>
            <person name="Keshari N."/>
            <person name="Lu X."/>
        </authorList>
    </citation>
    <scope>NUCLEOTIDE SEQUENCE</scope>
    <source>
        <strain evidence="1">NK1-12</strain>
    </source>
</reference>
<evidence type="ECO:0000313" key="1">
    <source>
        <dbReference type="EMBL" id="WNZ23093.1"/>
    </source>
</evidence>
<dbReference type="AlphaFoldDB" id="A0AA96WD77"/>
<dbReference type="SUPFAM" id="SSF88723">
    <property type="entry name" value="PIN domain-like"/>
    <property type="match status" value="1"/>
</dbReference>
<dbReference type="InterPro" id="IPR029060">
    <property type="entry name" value="PIN-like_dom_sf"/>
</dbReference>
<dbReference type="EMBL" id="CP053586">
    <property type="protein sequence ID" value="WNZ23093.1"/>
    <property type="molecule type" value="Genomic_DNA"/>
</dbReference>
<dbReference type="CDD" id="cd09854">
    <property type="entry name" value="PIN_VapC-like"/>
    <property type="match status" value="1"/>
</dbReference>
<protein>
    <submittedName>
        <fullName evidence="1">Type II toxin-antitoxin system VapC family toxin</fullName>
    </submittedName>
</protein>
<name>A0AA96WD77_9CYAN</name>
<gene>
    <name evidence="1" type="ORF">HJG54_09620</name>
</gene>
<organism evidence="1">
    <name type="scientific">Leptolyngbya sp. NK1-12</name>
    <dbReference type="NCBI Taxonomy" id="2547451"/>
    <lineage>
        <taxon>Bacteria</taxon>
        <taxon>Bacillati</taxon>
        <taxon>Cyanobacteriota</taxon>
        <taxon>Cyanophyceae</taxon>
        <taxon>Leptolyngbyales</taxon>
        <taxon>Leptolyngbyaceae</taxon>
        <taxon>Leptolyngbya group</taxon>
        <taxon>Leptolyngbya</taxon>
    </lineage>
</organism>